<dbReference type="EMBL" id="QGNW01002610">
    <property type="protein sequence ID" value="RVW14921.1"/>
    <property type="molecule type" value="Genomic_DNA"/>
</dbReference>
<accession>A0A438BVA1</accession>
<keyword evidence="7" id="KW-0961">Cell wall biogenesis/degradation</keyword>
<keyword evidence="5 9" id="KW-1133">Transmembrane helix</keyword>
<feature type="transmembrane region" description="Helical" evidence="9">
    <location>
        <begin position="534"/>
        <end position="558"/>
    </location>
</feature>
<dbReference type="GO" id="GO:0071555">
    <property type="term" value="P:cell wall organization"/>
    <property type="evidence" value="ECO:0007669"/>
    <property type="project" value="UniProtKB-KW"/>
</dbReference>
<gene>
    <name evidence="10" type="primary">CSLG3_3</name>
    <name evidence="10" type="ORF">CK203_072300</name>
</gene>
<feature type="transmembrane region" description="Helical" evidence="9">
    <location>
        <begin position="43"/>
        <end position="61"/>
    </location>
</feature>
<dbReference type="PANTHER" id="PTHR13301">
    <property type="entry name" value="X-BOX TRANSCRIPTION FACTOR-RELATED"/>
    <property type="match status" value="1"/>
</dbReference>
<keyword evidence="6 9" id="KW-0472">Membrane</keyword>
<feature type="compositionally biased region" description="Basic and acidic residues" evidence="8">
    <location>
        <begin position="971"/>
        <end position="980"/>
    </location>
</feature>
<dbReference type="OrthoDB" id="1728353at2759"/>
<evidence type="ECO:0000256" key="6">
    <source>
        <dbReference type="ARBA" id="ARBA00023136"/>
    </source>
</evidence>
<comment type="subcellular location">
    <subcellularLocation>
        <location evidence="1">Endomembrane system</location>
    </subcellularLocation>
</comment>
<dbReference type="Pfam" id="PF03552">
    <property type="entry name" value="Cellulose_synt"/>
    <property type="match status" value="5"/>
</dbReference>
<evidence type="ECO:0000256" key="2">
    <source>
        <dbReference type="ARBA" id="ARBA00022676"/>
    </source>
</evidence>
<dbReference type="Proteomes" id="UP000288805">
    <property type="component" value="Unassembled WGS sequence"/>
</dbReference>
<feature type="transmembrane region" description="Helical" evidence="9">
    <location>
        <begin position="883"/>
        <end position="908"/>
    </location>
</feature>
<dbReference type="AlphaFoldDB" id="A0A438BVA1"/>
<keyword evidence="4 9" id="KW-0812">Transmembrane</keyword>
<evidence type="ECO:0000256" key="9">
    <source>
        <dbReference type="SAM" id="Phobius"/>
    </source>
</evidence>
<organism evidence="10 11">
    <name type="scientific">Vitis vinifera</name>
    <name type="common">Grape</name>
    <dbReference type="NCBI Taxonomy" id="29760"/>
    <lineage>
        <taxon>Eukaryota</taxon>
        <taxon>Viridiplantae</taxon>
        <taxon>Streptophyta</taxon>
        <taxon>Embryophyta</taxon>
        <taxon>Tracheophyta</taxon>
        <taxon>Spermatophyta</taxon>
        <taxon>Magnoliopsida</taxon>
        <taxon>eudicotyledons</taxon>
        <taxon>Gunneridae</taxon>
        <taxon>Pentapetalae</taxon>
        <taxon>rosids</taxon>
        <taxon>Vitales</taxon>
        <taxon>Vitaceae</taxon>
        <taxon>Viteae</taxon>
        <taxon>Vitis</taxon>
    </lineage>
</organism>
<dbReference type="GO" id="GO:0016760">
    <property type="term" value="F:cellulose synthase (UDP-forming) activity"/>
    <property type="evidence" value="ECO:0007669"/>
    <property type="project" value="InterPro"/>
</dbReference>
<evidence type="ECO:0000256" key="4">
    <source>
        <dbReference type="ARBA" id="ARBA00022692"/>
    </source>
</evidence>
<evidence type="ECO:0000256" key="1">
    <source>
        <dbReference type="ARBA" id="ARBA00004308"/>
    </source>
</evidence>
<comment type="caution">
    <text evidence="10">The sequence shown here is derived from an EMBL/GenBank/DDBJ whole genome shotgun (WGS) entry which is preliminary data.</text>
</comment>
<feature type="transmembrane region" description="Helical" evidence="9">
    <location>
        <begin position="455"/>
        <end position="474"/>
    </location>
</feature>
<feature type="region of interest" description="Disordered" evidence="8">
    <location>
        <begin position="960"/>
        <end position="988"/>
    </location>
</feature>
<keyword evidence="3" id="KW-0808">Transferase</keyword>
<keyword evidence="2" id="KW-0328">Glycosyltransferase</keyword>
<feature type="transmembrane region" description="Helical" evidence="9">
    <location>
        <begin position="920"/>
        <end position="938"/>
    </location>
</feature>
<proteinExistence type="predicted"/>
<reference evidence="10 11" key="1">
    <citation type="journal article" date="2018" name="PLoS Genet.">
        <title>Population sequencing reveals clonal diversity and ancestral inbreeding in the grapevine cultivar Chardonnay.</title>
        <authorList>
            <person name="Roach M.J."/>
            <person name="Johnson D.L."/>
            <person name="Bohlmann J."/>
            <person name="van Vuuren H.J."/>
            <person name="Jones S.J."/>
            <person name="Pretorius I.S."/>
            <person name="Schmidt S.A."/>
            <person name="Borneman A.R."/>
        </authorList>
    </citation>
    <scope>NUCLEOTIDE SEQUENCE [LARGE SCALE GENOMIC DNA]</scope>
    <source>
        <strain evidence="11">cv. Chardonnay</strain>
        <tissue evidence="10">Leaf</tissue>
    </source>
</reference>
<feature type="compositionally biased region" description="Polar residues" evidence="8">
    <location>
        <begin position="960"/>
        <end position="969"/>
    </location>
</feature>
<feature type="transmembrane region" description="Helical" evidence="9">
    <location>
        <begin position="67"/>
        <end position="90"/>
    </location>
</feature>
<feature type="transmembrane region" description="Helical" evidence="9">
    <location>
        <begin position="578"/>
        <end position="601"/>
    </location>
</feature>
<dbReference type="GO" id="GO:0016020">
    <property type="term" value="C:membrane"/>
    <property type="evidence" value="ECO:0007669"/>
    <property type="project" value="InterPro"/>
</dbReference>
<dbReference type="InterPro" id="IPR005150">
    <property type="entry name" value="Cellulose_synth"/>
</dbReference>
<feature type="transmembrane region" description="Helical" evidence="9">
    <location>
        <begin position="494"/>
        <end position="514"/>
    </location>
</feature>
<evidence type="ECO:0000256" key="7">
    <source>
        <dbReference type="ARBA" id="ARBA00023316"/>
    </source>
</evidence>
<evidence type="ECO:0000313" key="10">
    <source>
        <dbReference type="EMBL" id="RVW14921.1"/>
    </source>
</evidence>
<name>A0A438BVA1_VITVI</name>
<evidence type="ECO:0000313" key="11">
    <source>
        <dbReference type="Proteomes" id="UP000288805"/>
    </source>
</evidence>
<protein>
    <submittedName>
        <fullName evidence="10">Cellulose synthase-like protein G3</fullName>
    </submittedName>
</protein>
<sequence>MHKILDNLIRMIHSKEMGSSTESHGSTIHVPPLHTCVLKSRTTANRLFAIVYSFAILSLLYRHCIALLHSFSIVSLLILLADAVLAFMWATSQAFRMCPVERRVFIENLEHYAKESDYPRLDVFICTADPYKEPPCSKLTLFAFMEAARFATHWLPYCKKNKIVERCPDAYFKSNNSWFPETDRIKMMYENMRVRVENVVQEGTISRDYMTNEGESEAFSRWTDEFTPQNHPPVVQVLLECGKDEDVMGHTMPNLVYVSRGKGINLPQNFKAGALNALLRVSATMTNAPVILTLDSDMHTFQIHPTGMDGLKGPIYLGTGGFFRRKVFFGDPSETFELKQDHLGSKSIKSRVILASAHHVADCNFESQSQSQWAPRYGSLVEDMYTSYMLQCEGWKSIFCHPKRPAFLGNSPTNFHDFLNQTRRWSIGLLEVAFCKYSPITYGTRTINLLSGLCFAYYSFWPIWSIPITIYAFLPQLALLNYVSIFPKMSDPWFFVYIFCFLGTYGQDYLELILSGGTTQRWWNNQRVWMMRGLSSFSIGSVEYILKSIGISTFGFNVTSKAVEEEQSKRYKKGMFEFGVASPLFLPLTTAAIINLVSFLWGIAQIFRQGRIEDLLLQILLVGFCNADVRQHEMLEWRLWLRVGELSIANRNWKLSADGLMDYISESSCSDSGRTMPNLVYVSRGKCIKLPHNFKAGALDVLLRISATMTNATVILTLDSDMYSNDPQTPLRALQACISNSSRGNGWPETSELNQDHLVNKSIESREVLSSAHHVAGCNFESQTQWGTKMGFRYGSLVEDMYTSYMLQSYGQDYLEVILSGGTTQRRWNDQKVWLMRGLSSYSIGSVEYILKSIGISTFRFNVTSKAVGEEQSKRYKKGTFEFGIASPLFLLLTTAAIINLVSFLLGIAQVFRQGSLEALLLQMLLIGFAMVNCWPIYEAMVLRADIEINKKITTVKQLRQHTEYQSAPKNGRDKSERPSSSHKGAHAPDLGEPSLCMCILVCHLGSAISPSHCCAALHLHGPPLHSSS</sequence>
<dbReference type="GO" id="GO:0030244">
    <property type="term" value="P:cellulose biosynthetic process"/>
    <property type="evidence" value="ECO:0007669"/>
    <property type="project" value="InterPro"/>
</dbReference>
<evidence type="ECO:0000256" key="8">
    <source>
        <dbReference type="SAM" id="MobiDB-lite"/>
    </source>
</evidence>
<evidence type="ECO:0000256" key="5">
    <source>
        <dbReference type="ARBA" id="ARBA00022989"/>
    </source>
</evidence>
<evidence type="ECO:0000256" key="3">
    <source>
        <dbReference type="ARBA" id="ARBA00022679"/>
    </source>
</evidence>
<dbReference type="GO" id="GO:0012505">
    <property type="term" value="C:endomembrane system"/>
    <property type="evidence" value="ECO:0007669"/>
    <property type="project" value="UniProtKB-SubCell"/>
</dbReference>